<dbReference type="InterPro" id="IPR009061">
    <property type="entry name" value="DNA-bd_dom_put_sf"/>
</dbReference>
<dbReference type="InterPro" id="IPR003380">
    <property type="entry name" value="SKI/SNO/DAC"/>
</dbReference>
<feature type="compositionally biased region" description="Basic and acidic residues" evidence="2">
    <location>
        <begin position="420"/>
        <end position="440"/>
    </location>
</feature>
<dbReference type="AlphaFoldDB" id="A0A1S3IKR9"/>
<dbReference type="GO" id="GO:0030514">
    <property type="term" value="P:negative regulation of BMP signaling pathway"/>
    <property type="evidence" value="ECO:0007669"/>
    <property type="project" value="TreeGrafter"/>
</dbReference>
<feature type="region of interest" description="Disordered" evidence="2">
    <location>
        <begin position="619"/>
        <end position="698"/>
    </location>
</feature>
<dbReference type="GO" id="GO:0000981">
    <property type="term" value="F:DNA-binding transcription factor activity, RNA polymerase II-specific"/>
    <property type="evidence" value="ECO:0007669"/>
    <property type="project" value="TreeGrafter"/>
</dbReference>
<feature type="compositionally biased region" description="Polar residues" evidence="2">
    <location>
        <begin position="669"/>
        <end position="684"/>
    </location>
</feature>
<dbReference type="OrthoDB" id="3938623at2759"/>
<dbReference type="InterPro" id="IPR037000">
    <property type="entry name" value="Ski_DNA-bd_sf"/>
</dbReference>
<dbReference type="InterPro" id="IPR010919">
    <property type="entry name" value="SAND-like_dom_sf"/>
</dbReference>
<dbReference type="Pfam" id="PF08782">
    <property type="entry name" value="c-SKI_SMAD_bind"/>
    <property type="match status" value="1"/>
</dbReference>
<gene>
    <name evidence="5" type="primary">LOC106165127</name>
</gene>
<feature type="region of interest" description="Disordered" evidence="2">
    <location>
        <begin position="416"/>
        <end position="467"/>
    </location>
</feature>
<reference evidence="5" key="2">
    <citation type="submission" date="2025-08" db="UniProtKB">
        <authorList>
            <consortium name="RefSeq"/>
        </authorList>
    </citation>
    <scope>IDENTIFICATION</scope>
</reference>
<dbReference type="Gene3D" id="3.10.390.10">
    <property type="entry name" value="SAND domain-like"/>
    <property type="match status" value="1"/>
</dbReference>
<dbReference type="InParanoid" id="A0A1S3IKR9"/>
<dbReference type="GeneID" id="106165127"/>
<dbReference type="FunFam" id="3.10.260.20:FF:000002">
    <property type="entry name" value="SKI-like oncogene a"/>
    <property type="match status" value="1"/>
</dbReference>
<dbReference type="SUPFAM" id="SSF63763">
    <property type="entry name" value="SAND domain-like"/>
    <property type="match status" value="1"/>
</dbReference>
<dbReference type="CDD" id="cd21079">
    <property type="entry name" value="DHD_Ski_Sno"/>
    <property type="match status" value="1"/>
</dbReference>
<feature type="domain" description="c-SKI SMAD4-binding" evidence="3">
    <location>
        <begin position="205"/>
        <end position="297"/>
    </location>
</feature>
<dbReference type="SUPFAM" id="SSF46955">
    <property type="entry name" value="Putative DNA-binding domain"/>
    <property type="match status" value="1"/>
</dbReference>
<evidence type="ECO:0000256" key="1">
    <source>
        <dbReference type="ARBA" id="ARBA00009513"/>
    </source>
</evidence>
<dbReference type="STRING" id="7574.A0A1S3IKR9"/>
<evidence type="ECO:0000313" key="5">
    <source>
        <dbReference type="RefSeq" id="XP_013398683.1"/>
    </source>
</evidence>
<dbReference type="FunFam" id="3.10.390.10:FF:000002">
    <property type="entry name" value="Putative ski oncogene"/>
    <property type="match status" value="1"/>
</dbReference>
<evidence type="ECO:0000313" key="4">
    <source>
        <dbReference type="Proteomes" id="UP000085678"/>
    </source>
</evidence>
<dbReference type="Gene3D" id="3.10.260.20">
    <property type="entry name" value="Ski"/>
    <property type="match status" value="1"/>
</dbReference>
<dbReference type="InterPro" id="IPR014890">
    <property type="entry name" value="c-SKI_SMAD4-bd_dom"/>
</dbReference>
<dbReference type="SMART" id="SM01046">
    <property type="entry name" value="c-SKI_SMAD_bind"/>
    <property type="match status" value="1"/>
</dbReference>
<evidence type="ECO:0000259" key="3">
    <source>
        <dbReference type="SMART" id="SM01046"/>
    </source>
</evidence>
<proteinExistence type="inferred from homology"/>
<dbReference type="GO" id="GO:0000978">
    <property type="term" value="F:RNA polymerase II cis-regulatory region sequence-specific DNA binding"/>
    <property type="evidence" value="ECO:0007669"/>
    <property type="project" value="TreeGrafter"/>
</dbReference>
<dbReference type="PANTHER" id="PTHR10005:SF25">
    <property type="entry name" value="SNO ONCOGENE, ISOFORM B"/>
    <property type="match status" value="1"/>
</dbReference>
<dbReference type="Proteomes" id="UP000085678">
    <property type="component" value="Unplaced"/>
</dbReference>
<organism evidence="4 5">
    <name type="scientific">Lingula anatina</name>
    <name type="common">Brachiopod</name>
    <name type="synonym">Lingula unguis</name>
    <dbReference type="NCBI Taxonomy" id="7574"/>
    <lineage>
        <taxon>Eukaryota</taxon>
        <taxon>Metazoa</taxon>
        <taxon>Spiralia</taxon>
        <taxon>Lophotrochozoa</taxon>
        <taxon>Brachiopoda</taxon>
        <taxon>Linguliformea</taxon>
        <taxon>Lingulata</taxon>
        <taxon>Lingulida</taxon>
        <taxon>Linguloidea</taxon>
        <taxon>Lingulidae</taxon>
        <taxon>Lingula</taxon>
    </lineage>
</organism>
<dbReference type="RefSeq" id="XP_013398683.1">
    <property type="nucleotide sequence ID" value="XM_013543229.1"/>
</dbReference>
<reference evidence="5" key="1">
    <citation type="journal article" date="2015" name="Nat. Commun.">
        <title>The Lingula genome provides insights into brachiopod evolution and the origin of phosphate biomineralization.</title>
        <authorList>
            <person name="Luo Y.J."/>
            <person name="Takeuchi T."/>
            <person name="Koyanagi R."/>
            <person name="Yamada L."/>
            <person name="Kanda M."/>
            <person name="Khalturina M."/>
            <person name="Fujie M."/>
            <person name="Yamasaki S.I."/>
            <person name="Endo K."/>
            <person name="Satoh N."/>
        </authorList>
    </citation>
    <scope>NUCLEOTIDE SEQUENCE</scope>
</reference>
<dbReference type="GO" id="GO:0005634">
    <property type="term" value="C:nucleus"/>
    <property type="evidence" value="ECO:0007669"/>
    <property type="project" value="TreeGrafter"/>
</dbReference>
<keyword evidence="4" id="KW-1185">Reference proteome</keyword>
<dbReference type="KEGG" id="lak:106165127"/>
<dbReference type="PANTHER" id="PTHR10005">
    <property type="entry name" value="SKI ONCOGENE-RELATED"/>
    <property type="match status" value="1"/>
</dbReference>
<evidence type="ECO:0000256" key="2">
    <source>
        <dbReference type="SAM" id="MobiDB-lite"/>
    </source>
</evidence>
<dbReference type="InterPro" id="IPR023216">
    <property type="entry name" value="Tscrpt_reg_SKI_SnoN"/>
</dbReference>
<dbReference type="GO" id="GO:0046332">
    <property type="term" value="F:SMAD binding"/>
    <property type="evidence" value="ECO:0007669"/>
    <property type="project" value="InterPro"/>
</dbReference>
<protein>
    <submittedName>
        <fullName evidence="5">Ski oncogene</fullName>
    </submittedName>
</protein>
<dbReference type="GO" id="GO:0005667">
    <property type="term" value="C:transcription regulator complex"/>
    <property type="evidence" value="ECO:0007669"/>
    <property type="project" value="TreeGrafter"/>
</dbReference>
<name>A0A1S3IKR9_LINAN</name>
<accession>A0A1S3IKR9</accession>
<comment type="similarity">
    <text evidence="1">Belongs to the SKI family.</text>
</comment>
<sequence length="698" mass="79273">MDAIVPESYNPHLKRVLKCYQDAAIRSLSGPSGYTAAWNPAKLTSADHVELEKYRKAVTEALKQERTLVKCEYDSVYASPPFPVQSMPVFTPIDVAKGERSDTVLEGETIACFVVGGEKRLCLPQILNTVLRDFSLQQINSVCDELHIYCSRCSLEQLQSLKMGGILPFPAPSCGLITKTDAERLCNALLHRSPERTGEPPSPNSFKVYHECFGKCKGIFNPEMYTSPDSPCIECCDCHGLFSVMTFVGHSHKALENRTCHWGFDSANWRSYLLLSKDQECKDKLQSILERMKDRFNTSLKRKEGLSEEKEAKKTKYDEEIVSPSQEVGLSSSWADVRHPGHMSAFRPWSPNVLNLLKEGKGLPAPPALMRESGVRAALPSYLHTGPPILLNPERVVPHYQSGRYEPHFAPNVSLAPLAKKKEDEEGEEKLVKEEEKDGDLALSTTDTDDSAVSEPSTPTETGDRRVTTMETFESSLEREVEMMKKALDGEVTNKEKYLEEFEEIHKKMETDFSSALESKKRLQQELEFLRLSNKQKLRELSAAKKSLHKELQATQEELAKAWEMAKAREEELQQEISFLRQQQQENFDPSKNEVKQKLEREEMILKLQCAEKEVEHLRKQNATMMEERRNNEDVSTTKSHLASRPHLLMSPKKSVLSRLESEEKFSQKSENPINKSSRDSSYVHSKFSFGKKSTSPK</sequence>
<dbReference type="Pfam" id="PF02437">
    <property type="entry name" value="Ski_Sno_DHD"/>
    <property type="match status" value="1"/>
</dbReference>
<dbReference type="GO" id="GO:0005737">
    <property type="term" value="C:cytoplasm"/>
    <property type="evidence" value="ECO:0007669"/>
    <property type="project" value="TreeGrafter"/>
</dbReference>